<dbReference type="WBParaSite" id="PgR001X_g206_t01">
    <property type="protein sequence ID" value="PgR001X_g206_t01"/>
    <property type="gene ID" value="PgR001X_g206"/>
</dbReference>
<evidence type="ECO:0000313" key="3">
    <source>
        <dbReference type="WBParaSite" id="PgR001X_g206_t01"/>
    </source>
</evidence>
<accession>A0A915A750</accession>
<feature type="chain" id="PRO_5037432983" evidence="1">
    <location>
        <begin position="18"/>
        <end position="183"/>
    </location>
</feature>
<sequence length="183" mass="21017">MIACGLLITLLCELVASQRNASRASDKSINFRKEKNTFCEQILNIALDINLHEFDDLSTDQQTALLLTRMPKTVAVTDVSRITKAFLNDVRQRIGEQAYHCELGDRNKELCQEISALIHALKFDPLDTVADETKMLLRYGRRKLLNEEDVEIVIQPFIKTYTRRFATLAAKNCKNFDKKLLRI</sequence>
<evidence type="ECO:0000313" key="2">
    <source>
        <dbReference type="Proteomes" id="UP000887569"/>
    </source>
</evidence>
<reference evidence="3" key="1">
    <citation type="submission" date="2022-11" db="UniProtKB">
        <authorList>
            <consortium name="WormBaseParasite"/>
        </authorList>
    </citation>
    <scope>IDENTIFICATION</scope>
</reference>
<keyword evidence="2" id="KW-1185">Reference proteome</keyword>
<feature type="signal peptide" evidence="1">
    <location>
        <begin position="1"/>
        <end position="17"/>
    </location>
</feature>
<name>A0A915A750_PARUN</name>
<proteinExistence type="predicted"/>
<organism evidence="2 3">
    <name type="scientific">Parascaris univalens</name>
    <name type="common">Nematode worm</name>
    <dbReference type="NCBI Taxonomy" id="6257"/>
    <lineage>
        <taxon>Eukaryota</taxon>
        <taxon>Metazoa</taxon>
        <taxon>Ecdysozoa</taxon>
        <taxon>Nematoda</taxon>
        <taxon>Chromadorea</taxon>
        <taxon>Rhabditida</taxon>
        <taxon>Spirurina</taxon>
        <taxon>Ascaridomorpha</taxon>
        <taxon>Ascaridoidea</taxon>
        <taxon>Ascarididae</taxon>
        <taxon>Parascaris</taxon>
    </lineage>
</organism>
<keyword evidence="1" id="KW-0732">Signal</keyword>
<dbReference type="AlphaFoldDB" id="A0A915A750"/>
<evidence type="ECO:0000256" key="1">
    <source>
        <dbReference type="SAM" id="SignalP"/>
    </source>
</evidence>
<protein>
    <submittedName>
        <fullName evidence="3">Uncharacterized protein</fullName>
    </submittedName>
</protein>
<dbReference type="Proteomes" id="UP000887569">
    <property type="component" value="Unplaced"/>
</dbReference>